<evidence type="ECO:0000313" key="2">
    <source>
        <dbReference type="Proteomes" id="UP000265643"/>
    </source>
</evidence>
<proteinExistence type="predicted"/>
<name>A0A391NY52_9FIRM</name>
<dbReference type="EMBL" id="BHGK01000001">
    <property type="protein sequence ID" value="GCA66454.1"/>
    <property type="molecule type" value="Genomic_DNA"/>
</dbReference>
<comment type="caution">
    <text evidence="1">The sequence shown here is derived from an EMBL/GenBank/DDBJ whole genome shotgun (WGS) entry which is preliminary data.</text>
</comment>
<protein>
    <submittedName>
        <fullName evidence="1">Uncharacterized protein</fullName>
    </submittedName>
</protein>
<dbReference type="RefSeq" id="WP_243112665.1">
    <property type="nucleotide sequence ID" value="NZ_BHGK01000001.1"/>
</dbReference>
<dbReference type="InterPro" id="IPR051805">
    <property type="entry name" value="Dehydratase_Activator_Redct"/>
</dbReference>
<reference evidence="2" key="1">
    <citation type="submission" date="2018-09" db="EMBL/GenBank/DDBJ databases">
        <title>Draft Genome Sequence of Mediterraneibacter sp. KCTC 15684.</title>
        <authorList>
            <person name="Kim J.S."/>
            <person name="Han K.I."/>
            <person name="Suh M.K."/>
            <person name="Lee K.C."/>
            <person name="Eom M.K."/>
            <person name="Lee J.H."/>
            <person name="Park S.H."/>
            <person name="Kang S.W."/>
            <person name="Park J.E."/>
            <person name="Oh B.S."/>
            <person name="Yu S.Y."/>
            <person name="Choi S.H."/>
            <person name="Lee D.H."/>
            <person name="Yoon H."/>
            <person name="Kim B."/>
            <person name="Yang S.J."/>
            <person name="Lee J.S."/>
        </authorList>
    </citation>
    <scope>NUCLEOTIDE SEQUENCE [LARGE SCALE GENOMIC DNA]</scope>
    <source>
        <strain evidence="2">KCTC 15684</strain>
    </source>
</reference>
<organism evidence="1 2">
    <name type="scientific">Mediterraneibacter butyricigenes</name>
    <dbReference type="NCBI Taxonomy" id="2316025"/>
    <lineage>
        <taxon>Bacteria</taxon>
        <taxon>Bacillati</taxon>
        <taxon>Bacillota</taxon>
        <taxon>Clostridia</taxon>
        <taxon>Lachnospirales</taxon>
        <taxon>Lachnospiraceae</taxon>
        <taxon>Mediterraneibacter</taxon>
    </lineage>
</organism>
<gene>
    <name evidence="1" type="ORF">KGMB01110_08900</name>
</gene>
<keyword evidence="2" id="KW-1185">Reference proteome</keyword>
<accession>A0A391NY52</accession>
<sequence length="120" mass="13247">MVEKQEKQEAVLVGVDVGSTTTKIAAFDAGEGVLIPAEILHHAEEGCRTFVILQPFGCLPNHVVGRGISKRLKELYLDAQILPLDYDPDVSFANVENRLQMLIMNQKDATHSSQNSHPHD</sequence>
<evidence type="ECO:0000313" key="1">
    <source>
        <dbReference type="EMBL" id="GCA66454.1"/>
    </source>
</evidence>
<dbReference type="PANTHER" id="PTHR32329">
    <property type="entry name" value="BIFUNCTIONAL PROTEIN [INCLUDES 2-HYDROXYACYL-COA DEHYDRATASE (N-TER) AND ITS ACTIVATOR DOMAIN (C_TERM)-RELATED"/>
    <property type="match status" value="1"/>
</dbReference>
<dbReference type="PANTHER" id="PTHR32329:SF4">
    <property type="entry name" value="ACTIVATOR OF 2-HYDROXYACYL-COA DEHYDRATASE"/>
    <property type="match status" value="1"/>
</dbReference>
<dbReference type="Proteomes" id="UP000265643">
    <property type="component" value="Unassembled WGS sequence"/>
</dbReference>
<dbReference type="AlphaFoldDB" id="A0A391NY52"/>